<dbReference type="EMBL" id="JANBUK010000030">
    <property type="protein sequence ID" value="KAJ2792403.1"/>
    <property type="molecule type" value="Genomic_DNA"/>
</dbReference>
<evidence type="ECO:0000313" key="1">
    <source>
        <dbReference type="EMBL" id="KAJ2792403.1"/>
    </source>
</evidence>
<comment type="caution">
    <text evidence="1">The sequence shown here is derived from an EMBL/GenBank/DDBJ whole genome shotgun (WGS) entry which is preliminary data.</text>
</comment>
<keyword evidence="2" id="KW-1185">Reference proteome</keyword>
<sequence>MATFASILDMSSRKSILVTGCDTYPGYMIARELLKHSGKCFKEVHAGYFKEDKLVKLLKHEGAHCVKLSISDEKTICDAYGKADVVVVVPPVSDTHWSKGDCCVYLHAAVKANVKGLVLCSKINASKMRDMKMLAPFYAMEEALSQVKDQIKCVSMVRCSLDIDLLWLFRHEIAKEHTLCLPGGSDDSFDPGAIEAIRARRINSTETDFVQVATIPTRTPLASGTEGRGRSKSRSRLSAKLVSQPLPLQQPHAPGTSSLAGSYGSDATIAELQQRLELMAREKVTLETAIEQEQERMFNQSRRLSGSLSPATPVPIGIGAMSPRWAKSHSRSSSVSSFGGTSVGSVGITETLKADINSLRLRLADAERELISCYSQSQIYKKELVSLRQRLGMRVDDLYLDDPVPSTIRSSHADHTTRPRRSQSVSSGVSSTGSTPSLIRRGSGYHPEYFSAASSAAATATTATMATPRRISQRPRSVLLSPRRSMDDHHGAGIAAVGAQAPYVATEPVSLFSSKATGVSHRATRNIK</sequence>
<evidence type="ECO:0000313" key="2">
    <source>
        <dbReference type="Proteomes" id="UP001140066"/>
    </source>
</evidence>
<gene>
    <name evidence="1" type="ORF">GGI18_000423</name>
</gene>
<accession>A0ACC1KMW2</accession>
<name>A0ACC1KMW2_9FUNG</name>
<protein>
    <submittedName>
        <fullName evidence="1">Uncharacterized protein</fullName>
    </submittedName>
</protein>
<proteinExistence type="predicted"/>
<dbReference type="Proteomes" id="UP001140066">
    <property type="component" value="Unassembled WGS sequence"/>
</dbReference>
<reference evidence="1" key="1">
    <citation type="submission" date="2022-07" db="EMBL/GenBank/DDBJ databases">
        <title>Phylogenomic reconstructions and comparative analyses of Kickxellomycotina fungi.</title>
        <authorList>
            <person name="Reynolds N.K."/>
            <person name="Stajich J.E."/>
            <person name="Barry K."/>
            <person name="Grigoriev I.V."/>
            <person name="Crous P."/>
            <person name="Smith M.E."/>
        </authorList>
    </citation>
    <scope>NUCLEOTIDE SEQUENCE</scope>
    <source>
        <strain evidence="1">BCRC 34191</strain>
    </source>
</reference>
<organism evidence="1 2">
    <name type="scientific">Coemansia linderi</name>
    <dbReference type="NCBI Taxonomy" id="2663919"/>
    <lineage>
        <taxon>Eukaryota</taxon>
        <taxon>Fungi</taxon>
        <taxon>Fungi incertae sedis</taxon>
        <taxon>Zoopagomycota</taxon>
        <taxon>Kickxellomycotina</taxon>
        <taxon>Kickxellomycetes</taxon>
        <taxon>Kickxellales</taxon>
        <taxon>Kickxellaceae</taxon>
        <taxon>Coemansia</taxon>
    </lineage>
</organism>